<keyword evidence="1" id="KW-0472">Membrane</keyword>
<protein>
    <submittedName>
        <fullName evidence="2">Ovule protein</fullName>
    </submittedName>
</protein>
<sequence length="71" mass="8163">LRRRRGLRLRDRLNRLGPSGTIFPPVPCARGGLRYLRGDRPRKTISGSIFFIFVKFPGISFSQNIPKNSMF</sequence>
<keyword evidence="1" id="KW-1133">Transmembrane helix</keyword>
<dbReference type="AlphaFoldDB" id="A0A0R3QUG5"/>
<feature type="transmembrane region" description="Helical" evidence="1">
    <location>
        <begin position="44"/>
        <end position="65"/>
    </location>
</feature>
<dbReference type="WBParaSite" id="BTMF_0001136701-mRNA-1">
    <property type="protein sequence ID" value="BTMF_0001136701-mRNA-1"/>
    <property type="gene ID" value="BTMF_0001136701"/>
</dbReference>
<evidence type="ECO:0000256" key="1">
    <source>
        <dbReference type="SAM" id="Phobius"/>
    </source>
</evidence>
<evidence type="ECO:0000313" key="2">
    <source>
        <dbReference type="WBParaSite" id="BTMF_0001136701-mRNA-1"/>
    </source>
</evidence>
<proteinExistence type="predicted"/>
<organism evidence="2">
    <name type="scientific">Brugia timori</name>
    <dbReference type="NCBI Taxonomy" id="42155"/>
    <lineage>
        <taxon>Eukaryota</taxon>
        <taxon>Metazoa</taxon>
        <taxon>Ecdysozoa</taxon>
        <taxon>Nematoda</taxon>
        <taxon>Chromadorea</taxon>
        <taxon>Rhabditida</taxon>
        <taxon>Spirurina</taxon>
        <taxon>Spiruromorpha</taxon>
        <taxon>Filarioidea</taxon>
        <taxon>Onchocercidae</taxon>
        <taxon>Brugia</taxon>
    </lineage>
</organism>
<accession>A0A0R3QUG5</accession>
<name>A0A0R3QUG5_9BILA</name>
<keyword evidence="1" id="KW-0812">Transmembrane</keyword>
<reference evidence="2" key="1">
    <citation type="submission" date="2017-02" db="UniProtKB">
        <authorList>
            <consortium name="WormBaseParasite"/>
        </authorList>
    </citation>
    <scope>IDENTIFICATION</scope>
</reference>